<dbReference type="Proteomes" id="UP001206595">
    <property type="component" value="Unassembled WGS sequence"/>
</dbReference>
<accession>A0AAD5HIS1</accession>
<sequence>MNKNNRPLRDKSKSTDPDDCLRRPASRPCFKNQWQRQREEQDKAAYQRHCAERLASVYNGNTTQAILFLKAIKANNREPMQPFTIPSLAADILKNWEGEEPNSSRTAQLAETINNLLTTTAIKGVTDLDAAIVKTCANRSAMPVACPTTTMMVAICYIQRLKRKYQNVKGARGCSQRLLLVAYMISAKYIHACLRTIVDSSQHRQAEPQQMKEPVSVSIMPSTTVVEPVSPQAPKAVPVLGSAREPDSPPASPPMTSAKPPQPTAAQLYRMELEFLHFLDYDLLVPNPCALIDWWYRCVRDHDASALEYKPDAVQDEKI</sequence>
<dbReference type="Gene3D" id="1.10.472.10">
    <property type="entry name" value="Cyclin-like"/>
    <property type="match status" value="1"/>
</dbReference>
<reference evidence="2" key="2">
    <citation type="journal article" date="2022" name="Proc. Natl. Acad. Sci. U.S.A.">
        <title>Diploid-dominant life cycles characterize the early evolution of Fungi.</title>
        <authorList>
            <person name="Amses K.R."/>
            <person name="Simmons D.R."/>
            <person name="Longcore J.E."/>
            <person name="Mondo S.J."/>
            <person name="Seto K."/>
            <person name="Jeronimo G.H."/>
            <person name="Bonds A.E."/>
            <person name="Quandt C.A."/>
            <person name="Davis W.J."/>
            <person name="Chang Y."/>
            <person name="Federici B.A."/>
            <person name="Kuo A."/>
            <person name="LaButti K."/>
            <person name="Pangilinan J."/>
            <person name="Andreopoulos W."/>
            <person name="Tritt A."/>
            <person name="Riley R."/>
            <person name="Hundley H."/>
            <person name="Johnson J."/>
            <person name="Lipzen A."/>
            <person name="Barry K."/>
            <person name="Lang B.F."/>
            <person name="Cuomo C.A."/>
            <person name="Buchler N.E."/>
            <person name="Grigoriev I.V."/>
            <person name="Spatafora J.W."/>
            <person name="Stajich J.E."/>
            <person name="James T.Y."/>
        </authorList>
    </citation>
    <scope>NUCLEOTIDE SEQUENCE</scope>
    <source>
        <strain evidence="2">AG</strain>
    </source>
</reference>
<feature type="region of interest" description="Disordered" evidence="1">
    <location>
        <begin position="1"/>
        <end position="26"/>
    </location>
</feature>
<comment type="caution">
    <text evidence="2">The sequence shown here is derived from an EMBL/GenBank/DDBJ whole genome shotgun (WGS) entry which is preliminary data.</text>
</comment>
<feature type="compositionally biased region" description="Basic and acidic residues" evidence="1">
    <location>
        <begin position="7"/>
        <end position="22"/>
    </location>
</feature>
<organism evidence="2 3">
    <name type="scientific">Umbelopsis ramanniana AG</name>
    <dbReference type="NCBI Taxonomy" id="1314678"/>
    <lineage>
        <taxon>Eukaryota</taxon>
        <taxon>Fungi</taxon>
        <taxon>Fungi incertae sedis</taxon>
        <taxon>Mucoromycota</taxon>
        <taxon>Mucoromycotina</taxon>
        <taxon>Umbelopsidomycetes</taxon>
        <taxon>Umbelopsidales</taxon>
        <taxon>Umbelopsidaceae</taxon>
        <taxon>Umbelopsis</taxon>
    </lineage>
</organism>
<dbReference type="AlphaFoldDB" id="A0AAD5HIS1"/>
<gene>
    <name evidence="2" type="ORF">K450DRAFT_220901</name>
</gene>
<dbReference type="EMBL" id="MU620894">
    <property type="protein sequence ID" value="KAI8583981.1"/>
    <property type="molecule type" value="Genomic_DNA"/>
</dbReference>
<protein>
    <submittedName>
        <fullName evidence="2">Uncharacterized protein</fullName>
    </submittedName>
</protein>
<evidence type="ECO:0000256" key="1">
    <source>
        <dbReference type="SAM" id="MobiDB-lite"/>
    </source>
</evidence>
<proteinExistence type="predicted"/>
<feature type="region of interest" description="Disordered" evidence="1">
    <location>
        <begin position="239"/>
        <end position="263"/>
    </location>
</feature>
<dbReference type="RefSeq" id="XP_051448985.1">
    <property type="nucleotide sequence ID" value="XM_051585626.1"/>
</dbReference>
<name>A0AAD5HIS1_UMBRA</name>
<evidence type="ECO:0000313" key="2">
    <source>
        <dbReference type="EMBL" id="KAI8583981.1"/>
    </source>
</evidence>
<dbReference type="GeneID" id="75910974"/>
<reference evidence="2" key="1">
    <citation type="submission" date="2021-06" db="EMBL/GenBank/DDBJ databases">
        <authorList>
            <consortium name="DOE Joint Genome Institute"/>
            <person name="Mondo S.J."/>
            <person name="Amses K.R."/>
            <person name="Simmons D.R."/>
            <person name="Longcore J.E."/>
            <person name="Seto K."/>
            <person name="Alves G.H."/>
            <person name="Bonds A.E."/>
            <person name="Quandt C.A."/>
            <person name="Davis W.J."/>
            <person name="Chang Y."/>
            <person name="Letcher P.M."/>
            <person name="Powell M.J."/>
            <person name="Kuo A."/>
            <person name="Labutti K."/>
            <person name="Pangilinan J."/>
            <person name="Andreopoulos W."/>
            <person name="Tritt A."/>
            <person name="Riley R."/>
            <person name="Hundley H."/>
            <person name="Johnson J."/>
            <person name="Lipzen A."/>
            <person name="Barry K."/>
            <person name="Berbee M.L."/>
            <person name="Buchler N.E."/>
            <person name="Grigoriev I.V."/>
            <person name="Spatafora J.W."/>
            <person name="Stajich J.E."/>
            <person name="James T.Y."/>
        </authorList>
    </citation>
    <scope>NUCLEOTIDE SEQUENCE</scope>
    <source>
        <strain evidence="2">AG</strain>
    </source>
</reference>
<dbReference type="CDD" id="cd20557">
    <property type="entry name" value="CYCLIN_ScPCL1-like"/>
    <property type="match status" value="1"/>
</dbReference>
<keyword evidence="3" id="KW-1185">Reference proteome</keyword>
<evidence type="ECO:0000313" key="3">
    <source>
        <dbReference type="Proteomes" id="UP001206595"/>
    </source>
</evidence>